<dbReference type="EMBL" id="CP048222">
    <property type="protein sequence ID" value="QHT68376.1"/>
    <property type="molecule type" value="Genomic_DNA"/>
</dbReference>
<evidence type="ECO:0000313" key="1">
    <source>
        <dbReference type="EMBL" id="QHT68376.1"/>
    </source>
</evidence>
<keyword evidence="2" id="KW-1185">Reference proteome</keyword>
<dbReference type="RefSeq" id="WP_162444390.1">
    <property type="nucleotide sequence ID" value="NZ_CP048222.1"/>
</dbReference>
<organism evidence="1 2">
    <name type="scientific">Rhodocytophaga rosea</name>
    <dbReference type="NCBI Taxonomy" id="2704465"/>
    <lineage>
        <taxon>Bacteria</taxon>
        <taxon>Pseudomonadati</taxon>
        <taxon>Bacteroidota</taxon>
        <taxon>Cytophagia</taxon>
        <taxon>Cytophagales</taxon>
        <taxon>Rhodocytophagaceae</taxon>
        <taxon>Rhodocytophaga</taxon>
    </lineage>
</organism>
<gene>
    <name evidence="1" type="ORF">GXP67_17875</name>
</gene>
<dbReference type="Proteomes" id="UP000480178">
    <property type="component" value="Chromosome"/>
</dbReference>
<sequence length="65" mass="7829">MRLSTTEIRFLTLQEKVQYIRHHGVYGHSRRENSYQIQVYQLGAYEAELWMHIASRQVHKVAIKE</sequence>
<evidence type="ECO:0000313" key="2">
    <source>
        <dbReference type="Proteomes" id="UP000480178"/>
    </source>
</evidence>
<dbReference type="AlphaFoldDB" id="A0A6C0GK15"/>
<name>A0A6C0GK15_9BACT</name>
<reference evidence="1 2" key="1">
    <citation type="submission" date="2020-01" db="EMBL/GenBank/DDBJ databases">
        <authorList>
            <person name="Kim M.K."/>
        </authorList>
    </citation>
    <scope>NUCLEOTIDE SEQUENCE [LARGE SCALE GENOMIC DNA]</scope>
    <source>
        <strain evidence="1 2">172606-1</strain>
    </source>
</reference>
<accession>A0A6C0GK15</accession>
<dbReference type="KEGG" id="rhoz:GXP67_17875"/>
<proteinExistence type="predicted"/>
<protein>
    <submittedName>
        <fullName evidence="1">Uncharacterized protein</fullName>
    </submittedName>
</protein>